<feature type="coiled-coil region" evidence="1">
    <location>
        <begin position="546"/>
        <end position="573"/>
    </location>
</feature>
<keyword evidence="6" id="KW-1185">Reference proteome</keyword>
<feature type="domain" description="CCDC81 HU" evidence="3">
    <location>
        <begin position="9"/>
        <end position="93"/>
    </location>
</feature>
<evidence type="ECO:0000256" key="2">
    <source>
        <dbReference type="SAM" id="MobiDB-lite"/>
    </source>
</evidence>
<feature type="domain" description="CCDC81 HU" evidence="4">
    <location>
        <begin position="103"/>
        <end position="177"/>
    </location>
</feature>
<name>A0AAD8G955_ACIOX</name>
<dbReference type="InterPro" id="IPR026295">
    <property type="entry name" value="CCD81"/>
</dbReference>
<comment type="caution">
    <text evidence="5">The sequence shown here is derived from an EMBL/GenBank/DDBJ whole genome shotgun (WGS) entry which is preliminary data.</text>
</comment>
<sequence length="656" mass="74550">MIETLISGNLSETVKNSFPTLSRISDNDVDSIWTNVSAFVERQMSFQKGVSIPGLGTFTFSQQTLDVGNKIILIQRPIFLISEKFAQTHGLKQTKLFSAGDVPVVQLNFTSLSLESPFDRDTVEGCVRETLLLLSRSIALKRNVLFAFHSIGVISIREGKVKMKFYRDFLNSMDGSGSLVKALSNRPGTCDSVLTARESQAWPVTSNTVLLPRIHSRQLGMETVPEEGKETTRGVEGEEGEVTGEPPSNRQLLSRQTLTPARVTRISVPDDLERSIKNTAPAERLISPVPTPAVNGTEQQGSTPSPLKRAVSSPVTACADHCRAGQELCYLCMQRARRNVPVYFHEERKRQQEDEERVLMQYQQLKDQAYLDKKQNDMLAARENNKKSAAYNLGVSEAIKASKTAKSTFSSSYIFPKRPGTPCRFPRQEEYKQSLSLQVGTKKEKEAKSKQDQEFLDRLELTQLAEDLAAQTEQHLRNKAEKTMNYQKALDAQVKTRAHGLPSIEPNSEDPVFGSTVGTYDKLLEQRRRAHELYRYQLEVSAKKRKDALLNRIVEQKREQDMLERNRKELIVDRVAHYDKLRSWRASLEETWAKTAEAKQQRGLEEEQFRKSGSHLLLEQCQKYGRCYRCKRRTTNCGESNIWMESRYIPGSRLMI</sequence>
<dbReference type="PANTHER" id="PTHR14362:SF2">
    <property type="entry name" value="COILED-COIL DOMAIN-CONTAINING PROTEIN 81"/>
    <property type="match status" value="1"/>
</dbReference>
<dbReference type="Pfam" id="PF14908">
    <property type="entry name" value="HU-CCDC81_euk_1"/>
    <property type="match status" value="1"/>
</dbReference>
<keyword evidence="1" id="KW-0175">Coiled coil</keyword>
<accession>A0AAD8G955</accession>
<dbReference type="Proteomes" id="UP001230051">
    <property type="component" value="Unassembled WGS sequence"/>
</dbReference>
<evidence type="ECO:0000313" key="6">
    <source>
        <dbReference type="Proteomes" id="UP001230051"/>
    </source>
</evidence>
<dbReference type="PANTHER" id="PTHR14362">
    <property type="entry name" value="COILED-COIL DOMAIN-CONTAINING PROTEIN 81"/>
    <property type="match status" value="1"/>
</dbReference>
<dbReference type="Pfam" id="PF18289">
    <property type="entry name" value="HU-CCDC81_euk_2"/>
    <property type="match status" value="1"/>
</dbReference>
<dbReference type="InterPro" id="IPR028034">
    <property type="entry name" value="HU-CCDC81"/>
</dbReference>
<feature type="compositionally biased region" description="Basic and acidic residues" evidence="2">
    <location>
        <begin position="226"/>
        <end position="236"/>
    </location>
</feature>
<protein>
    <submittedName>
        <fullName evidence="5">Coiled-coil domain-containing protein 81-like</fullName>
    </submittedName>
</protein>
<dbReference type="AlphaFoldDB" id="A0AAD8G955"/>
<dbReference type="GO" id="GO:0005815">
    <property type="term" value="C:microtubule organizing center"/>
    <property type="evidence" value="ECO:0007669"/>
    <property type="project" value="TreeGrafter"/>
</dbReference>
<gene>
    <name evidence="5" type="primary">Ccdc81</name>
    <name evidence="5" type="ORF">AOXY_G8931</name>
</gene>
<proteinExistence type="predicted"/>
<evidence type="ECO:0000259" key="3">
    <source>
        <dbReference type="Pfam" id="PF14908"/>
    </source>
</evidence>
<evidence type="ECO:0000256" key="1">
    <source>
        <dbReference type="SAM" id="Coils"/>
    </source>
</evidence>
<feature type="compositionally biased region" description="Polar residues" evidence="2">
    <location>
        <begin position="294"/>
        <end position="305"/>
    </location>
</feature>
<evidence type="ECO:0000259" key="4">
    <source>
        <dbReference type="Pfam" id="PF18289"/>
    </source>
</evidence>
<feature type="region of interest" description="Disordered" evidence="2">
    <location>
        <begin position="274"/>
        <end position="309"/>
    </location>
</feature>
<dbReference type="EMBL" id="JAGXEW010000007">
    <property type="protein sequence ID" value="KAK1170001.1"/>
    <property type="molecule type" value="Genomic_DNA"/>
</dbReference>
<reference evidence="5" key="1">
    <citation type="submission" date="2022-02" db="EMBL/GenBank/DDBJ databases">
        <title>Atlantic sturgeon de novo genome assembly.</title>
        <authorList>
            <person name="Stock M."/>
            <person name="Klopp C."/>
            <person name="Guiguen Y."/>
            <person name="Cabau C."/>
            <person name="Parinello H."/>
            <person name="Santidrian Yebra-Pimentel E."/>
            <person name="Kuhl H."/>
            <person name="Dirks R.P."/>
            <person name="Guessner J."/>
            <person name="Wuertz S."/>
            <person name="Du K."/>
            <person name="Schartl M."/>
        </authorList>
    </citation>
    <scope>NUCLEOTIDE SEQUENCE</scope>
    <source>
        <strain evidence="5">STURGEONOMICS-FGT-2020</strain>
        <tissue evidence="5">Whole blood</tissue>
    </source>
</reference>
<feature type="region of interest" description="Disordered" evidence="2">
    <location>
        <begin position="219"/>
        <end position="252"/>
    </location>
</feature>
<dbReference type="InterPro" id="IPR040673">
    <property type="entry name" value="CCDC81_HU_dom_2"/>
</dbReference>
<evidence type="ECO:0000313" key="5">
    <source>
        <dbReference type="EMBL" id="KAK1170001.1"/>
    </source>
</evidence>
<organism evidence="5 6">
    <name type="scientific">Acipenser oxyrinchus oxyrinchus</name>
    <dbReference type="NCBI Taxonomy" id="40147"/>
    <lineage>
        <taxon>Eukaryota</taxon>
        <taxon>Metazoa</taxon>
        <taxon>Chordata</taxon>
        <taxon>Craniata</taxon>
        <taxon>Vertebrata</taxon>
        <taxon>Euteleostomi</taxon>
        <taxon>Actinopterygii</taxon>
        <taxon>Chondrostei</taxon>
        <taxon>Acipenseriformes</taxon>
        <taxon>Acipenseridae</taxon>
        <taxon>Acipenser</taxon>
    </lineage>
</organism>